<dbReference type="Proteomes" id="UP000066284">
    <property type="component" value="Chromosome 1"/>
</dbReference>
<accession>A0A0S4KQB9</accession>
<dbReference type="STRING" id="1715989.NITINOP_1576"/>
<dbReference type="EMBL" id="LN885086">
    <property type="protein sequence ID" value="CUQ66551.1"/>
    <property type="molecule type" value="Genomic_DNA"/>
</dbReference>
<organism evidence="1 2">
    <name type="scientific">Candidatus Nitrospira inopinata</name>
    <dbReference type="NCBI Taxonomy" id="1715989"/>
    <lineage>
        <taxon>Bacteria</taxon>
        <taxon>Pseudomonadati</taxon>
        <taxon>Nitrospirota</taxon>
        <taxon>Nitrospiria</taxon>
        <taxon>Nitrospirales</taxon>
        <taxon>Nitrospiraceae</taxon>
        <taxon>Nitrospira</taxon>
    </lineage>
</organism>
<name>A0A0S4KQB9_9BACT</name>
<gene>
    <name evidence="1" type="ORF">NITINOP_1576</name>
</gene>
<dbReference type="KEGG" id="nio:NITINOP_1576"/>
<proteinExistence type="predicted"/>
<evidence type="ECO:0000313" key="1">
    <source>
        <dbReference type="EMBL" id="CUQ66551.1"/>
    </source>
</evidence>
<dbReference type="AlphaFoldDB" id="A0A0S4KQB9"/>
<sequence length="29" mass="2964">MSHGSGDGEEAADISSQSFPVRVPGAYLV</sequence>
<keyword evidence="2" id="KW-1185">Reference proteome</keyword>
<protein>
    <submittedName>
        <fullName evidence="1">Uncharacterized protein</fullName>
    </submittedName>
</protein>
<evidence type="ECO:0000313" key="2">
    <source>
        <dbReference type="Proteomes" id="UP000066284"/>
    </source>
</evidence>
<reference evidence="2" key="1">
    <citation type="submission" date="2015-09" db="EMBL/GenBank/DDBJ databases">
        <authorList>
            <person name="Daims H."/>
        </authorList>
    </citation>
    <scope>NUCLEOTIDE SEQUENCE [LARGE SCALE GENOMIC DNA]</scope>
</reference>